<feature type="domain" description="C2H2-type" evidence="6">
    <location>
        <begin position="849"/>
        <end position="876"/>
    </location>
</feature>
<feature type="compositionally biased region" description="Low complexity" evidence="5">
    <location>
        <begin position="691"/>
        <end position="701"/>
    </location>
</feature>
<feature type="domain" description="C2H2-type" evidence="6">
    <location>
        <begin position="877"/>
        <end position="905"/>
    </location>
</feature>
<feature type="compositionally biased region" description="Polar residues" evidence="5">
    <location>
        <begin position="793"/>
        <end position="803"/>
    </location>
</feature>
<dbReference type="EMBL" id="LWDF02000127">
    <property type="protein sequence ID" value="KAE8257072.1"/>
    <property type="molecule type" value="Genomic_DNA"/>
</dbReference>
<dbReference type="GO" id="GO:0000978">
    <property type="term" value="F:RNA polymerase II cis-regulatory region sequence-specific DNA binding"/>
    <property type="evidence" value="ECO:0007669"/>
    <property type="project" value="TreeGrafter"/>
</dbReference>
<dbReference type="AlphaFoldDB" id="A0A177TY58"/>
<evidence type="ECO:0000313" key="7">
    <source>
        <dbReference type="EMBL" id="KAE8257072.1"/>
    </source>
</evidence>
<feature type="compositionally biased region" description="Low complexity" evidence="5">
    <location>
        <begin position="358"/>
        <end position="368"/>
    </location>
</feature>
<evidence type="ECO:0000256" key="4">
    <source>
        <dbReference type="ARBA" id="ARBA00022833"/>
    </source>
</evidence>
<evidence type="ECO:0000259" key="6">
    <source>
        <dbReference type="PROSITE" id="PS50157"/>
    </source>
</evidence>
<keyword evidence="3" id="KW-0863">Zinc-finger</keyword>
<comment type="caution">
    <text evidence="7">The sequence shown here is derived from an EMBL/GenBank/DDBJ whole genome shotgun (WGS) entry which is preliminary data.</text>
</comment>
<dbReference type="PROSITE" id="PS00028">
    <property type="entry name" value="ZINC_FINGER_C2H2_1"/>
    <property type="match status" value="5"/>
</dbReference>
<organism evidence="7 8">
    <name type="scientific">Tilletia indica</name>
    <dbReference type="NCBI Taxonomy" id="43049"/>
    <lineage>
        <taxon>Eukaryota</taxon>
        <taxon>Fungi</taxon>
        <taxon>Dikarya</taxon>
        <taxon>Basidiomycota</taxon>
        <taxon>Ustilaginomycotina</taxon>
        <taxon>Exobasidiomycetes</taxon>
        <taxon>Tilletiales</taxon>
        <taxon>Tilletiaceae</taxon>
        <taxon>Tilletia</taxon>
    </lineage>
</organism>
<feature type="region of interest" description="Disordered" evidence="5">
    <location>
        <begin position="335"/>
        <end position="388"/>
    </location>
</feature>
<dbReference type="PANTHER" id="PTHR19818:SF139">
    <property type="entry name" value="PAIR-RULE PROTEIN ODD-PAIRED"/>
    <property type="match status" value="1"/>
</dbReference>
<dbReference type="FunFam" id="3.30.160.60:FF:000125">
    <property type="entry name" value="Putative zinc finger protein 143"/>
    <property type="match status" value="2"/>
</dbReference>
<dbReference type="GO" id="GO:0000981">
    <property type="term" value="F:DNA-binding transcription factor activity, RNA polymerase II-specific"/>
    <property type="evidence" value="ECO:0007669"/>
    <property type="project" value="UniProtKB-ARBA"/>
</dbReference>
<gene>
    <name evidence="7" type="ORF">A4X13_0g2591</name>
</gene>
<dbReference type="GO" id="GO:0005634">
    <property type="term" value="C:nucleus"/>
    <property type="evidence" value="ECO:0007669"/>
    <property type="project" value="TreeGrafter"/>
</dbReference>
<feature type="domain" description="C2H2-type" evidence="6">
    <location>
        <begin position="936"/>
        <end position="965"/>
    </location>
</feature>
<keyword evidence="1" id="KW-0479">Metal-binding</keyword>
<dbReference type="GO" id="GO:0045944">
    <property type="term" value="P:positive regulation of transcription by RNA polymerase II"/>
    <property type="evidence" value="ECO:0007669"/>
    <property type="project" value="UniProtKB-ARBA"/>
</dbReference>
<dbReference type="GO" id="GO:0008270">
    <property type="term" value="F:zinc ion binding"/>
    <property type="evidence" value="ECO:0007669"/>
    <property type="project" value="UniProtKB-KW"/>
</dbReference>
<reference evidence="7" key="2">
    <citation type="journal article" date="2019" name="IMA Fungus">
        <title>Genome sequencing and comparison of five Tilletia species to identify candidate genes for the detection of regulated species infecting wheat.</title>
        <authorList>
            <person name="Nguyen H.D.T."/>
            <person name="Sultana T."/>
            <person name="Kesanakurti P."/>
            <person name="Hambleton S."/>
        </authorList>
    </citation>
    <scope>NUCLEOTIDE SEQUENCE</scope>
    <source>
        <strain evidence="7">DAOMC 236416</strain>
    </source>
</reference>
<dbReference type="Proteomes" id="UP000077521">
    <property type="component" value="Unassembled WGS sequence"/>
</dbReference>
<evidence type="ECO:0000256" key="5">
    <source>
        <dbReference type="SAM" id="MobiDB-lite"/>
    </source>
</evidence>
<dbReference type="SMR" id="A0A177TY58"/>
<evidence type="ECO:0000256" key="2">
    <source>
        <dbReference type="ARBA" id="ARBA00022737"/>
    </source>
</evidence>
<dbReference type="Pfam" id="PF00096">
    <property type="entry name" value="zf-C2H2"/>
    <property type="match status" value="3"/>
</dbReference>
<feature type="domain" description="C2H2-type" evidence="6">
    <location>
        <begin position="966"/>
        <end position="993"/>
    </location>
</feature>
<feature type="compositionally biased region" description="Basic and acidic residues" evidence="5">
    <location>
        <begin position="990"/>
        <end position="1001"/>
    </location>
</feature>
<keyword evidence="8" id="KW-1185">Reference proteome</keyword>
<keyword evidence="2" id="KW-0677">Repeat</keyword>
<feature type="region of interest" description="Disordered" evidence="5">
    <location>
        <begin position="691"/>
        <end position="749"/>
    </location>
</feature>
<accession>A0A177TY58</accession>
<feature type="compositionally biased region" description="Polar residues" evidence="5">
    <location>
        <begin position="369"/>
        <end position="385"/>
    </location>
</feature>
<dbReference type="SMART" id="SM00355">
    <property type="entry name" value="ZnF_C2H2"/>
    <property type="match status" value="6"/>
</dbReference>
<feature type="region of interest" description="Disordered" evidence="5">
    <location>
        <begin position="1"/>
        <end position="20"/>
    </location>
</feature>
<protein>
    <recommendedName>
        <fullName evidence="6">C2H2-type domain-containing protein</fullName>
    </recommendedName>
</protein>
<reference evidence="7" key="1">
    <citation type="submission" date="2016-04" db="EMBL/GenBank/DDBJ databases">
        <authorList>
            <person name="Nguyen H.D."/>
            <person name="Samba Siva P."/>
            <person name="Cullis J."/>
            <person name="Levesque C.A."/>
            <person name="Hambleton S."/>
        </authorList>
    </citation>
    <scope>NUCLEOTIDE SEQUENCE</scope>
    <source>
        <strain evidence="7">DAOMC 236416</strain>
    </source>
</reference>
<sequence length="1010" mass="106797">MTGFALNQTTGTGPSSSYTPILTMQNVHQRPEPIAGPSSKPLNSIDEFLSDQQSVAGSSRELQQQSQQQKQQQQFADICKACDFSQDLQDFIDCCCASPSAFMDACPDAQGDTCAVLPFPDCSGCADAQAEHQGQQHLHISAHGQTLCAFPPVVLPPTVPNLLGCSDCVHAQEDHVRAQVNLASTSVQNGVSNAPTGSHWAGNQSCDANAATITASGQKCAFTGCPFMDFTTLYSSCQAPQVAPTCTFTAATNLNSPTTKTVPSILPSSSSSSSNGLATLPGPNSTASVMAAFSDHILDEDLWQHILKEHFETNAPPGAGHVAAYTHTHAHHHPLPLSMSNYAQAPENDGQIFSSAGQQQQQQQQQQQLSTSSYALPEQSTGDSSFNSHLQFNNHQHFHAHHFPGCGFLPPPPCGSANACSSLALSSAEANTQSNGNFISLGQGTNTMPQPTIPCGSGTDTASMERLFSQFLPQLQCTTCLPAAAPGASERSSVMTCSGDGSSHCGTNMNAQFLSFCNGANFTELCKDPTHVPSITVENCDGAVKTNSRKRPASQMLQMAFNPTQPCPIDMLQALKCTECIPGNPTLGGGTLDANAFLQACSAPDCMPGLGMNGQFPCCPMESYNPLCNIGYGGGNFASGSAMAGLDSCCEGLALGQPHDRPCKRACLAETSSAAATGLNSPSLASVISSLPSGIGSSSPSSRDDVHTISDSTLPSPMHLGVPTRGSLLDSEEEEGETDSMIGEGGPIDLQSDAAATAAATLLARGLRSKKQSRAARSAPKSVVQPSARVGTAPSTENATSEEGITEADEHVCQWKGCQIQFASSAELTAHLTEAHVGSGKSEYVCLWEGCDRNGRVFTQRQKLCRHLQSHTGDRPHQCHICQKRFTETMTLSQHIRAAHTTERPYKCDFPGCNKAFSVAGSLTIHKRTHSGEKPFKCPFEGCDKAFAESSNLSKHVRVHTGARPFICPECGHGFARPDGLERHKKVHLRQREKESKELEGGGHAGEVEA</sequence>
<dbReference type="PANTHER" id="PTHR19818">
    <property type="entry name" value="ZINC FINGER PROTEIN ZIC AND GLI"/>
    <property type="match status" value="1"/>
</dbReference>
<dbReference type="FunFam" id="3.30.160.60:FF:002343">
    <property type="entry name" value="Zinc finger protein 33A"/>
    <property type="match status" value="1"/>
</dbReference>
<name>A0A177TY58_9BASI</name>
<evidence type="ECO:0000256" key="3">
    <source>
        <dbReference type="ARBA" id="ARBA00022771"/>
    </source>
</evidence>
<dbReference type="PROSITE" id="PS50157">
    <property type="entry name" value="ZINC_FINGER_C2H2_2"/>
    <property type="match status" value="5"/>
</dbReference>
<feature type="region of interest" description="Disordered" evidence="5">
    <location>
        <begin position="257"/>
        <end position="280"/>
    </location>
</feature>
<feature type="compositionally biased region" description="Low complexity" evidence="5">
    <location>
        <begin position="9"/>
        <end position="20"/>
    </location>
</feature>
<dbReference type="SUPFAM" id="SSF57667">
    <property type="entry name" value="beta-beta-alpha zinc fingers"/>
    <property type="match status" value="3"/>
</dbReference>
<feature type="region of interest" description="Disordered" evidence="5">
    <location>
        <begin position="769"/>
        <end position="804"/>
    </location>
</feature>
<proteinExistence type="predicted"/>
<evidence type="ECO:0000313" key="8">
    <source>
        <dbReference type="Proteomes" id="UP000077521"/>
    </source>
</evidence>
<dbReference type="InterPro" id="IPR013087">
    <property type="entry name" value="Znf_C2H2_type"/>
</dbReference>
<feature type="region of interest" description="Disordered" evidence="5">
    <location>
        <begin position="988"/>
        <end position="1010"/>
    </location>
</feature>
<dbReference type="Gene3D" id="3.30.160.60">
    <property type="entry name" value="Classic Zinc Finger"/>
    <property type="match status" value="6"/>
</dbReference>
<feature type="domain" description="C2H2-type" evidence="6">
    <location>
        <begin position="906"/>
        <end position="935"/>
    </location>
</feature>
<dbReference type="InterPro" id="IPR050329">
    <property type="entry name" value="GLI_C2H2-zinc-finger"/>
</dbReference>
<dbReference type="InterPro" id="IPR036236">
    <property type="entry name" value="Znf_C2H2_sf"/>
</dbReference>
<evidence type="ECO:0000256" key="1">
    <source>
        <dbReference type="ARBA" id="ARBA00022723"/>
    </source>
</evidence>
<keyword evidence="4" id="KW-0862">Zinc</keyword>